<protein>
    <submittedName>
        <fullName evidence="1">Uncharacterized protein</fullName>
    </submittedName>
</protein>
<proteinExistence type="predicted"/>
<comment type="caution">
    <text evidence="1">The sequence shown here is derived from an EMBL/GenBank/DDBJ whole genome shotgun (WGS) entry which is preliminary data.</text>
</comment>
<gene>
    <name evidence="1" type="ORF">FE697_010015</name>
</gene>
<organism evidence="1 2">
    <name type="scientific">Mumia zhuanghuii</name>
    <dbReference type="NCBI Taxonomy" id="2585211"/>
    <lineage>
        <taxon>Bacteria</taxon>
        <taxon>Bacillati</taxon>
        <taxon>Actinomycetota</taxon>
        <taxon>Actinomycetes</taxon>
        <taxon>Propionibacteriales</taxon>
        <taxon>Nocardioidaceae</taxon>
        <taxon>Mumia</taxon>
    </lineage>
</organism>
<reference evidence="1 2" key="1">
    <citation type="submission" date="2019-09" db="EMBL/GenBank/DDBJ databases">
        <title>Mumia zhuanghuii sp. nov. isolated from the intestinal contents of plateau pika (Ochotona curzoniae) in the Qinghai-Tibet plateau of China.</title>
        <authorList>
            <person name="Tian Z."/>
        </authorList>
    </citation>
    <scope>NUCLEOTIDE SEQUENCE [LARGE SCALE GENOMIC DNA]</scope>
    <source>
        <strain evidence="2">350</strain>
    </source>
</reference>
<name>A0A5Q6S0L8_9ACTN</name>
<sequence>MPADILDAMASSPSPILADFLADVQPDRTARTQRAYAAVVLHLQRYLDTDDMSPHLGTHDGTLLAHEREVAGAEGSFFRLFGPGELLCCLPGFLEGPWLETTPHPRSHVALTARLLRHLDRRGFVGSAYRCAWYDAEDAVRRARQTARGTAP</sequence>
<dbReference type="OrthoDB" id="3746081at2"/>
<dbReference type="Proteomes" id="UP000307768">
    <property type="component" value="Unassembled WGS sequence"/>
</dbReference>
<accession>A0A5Q6S0L8</accession>
<dbReference type="EMBL" id="VDFQ02000002">
    <property type="protein sequence ID" value="KAA1423881.1"/>
    <property type="molecule type" value="Genomic_DNA"/>
</dbReference>
<evidence type="ECO:0000313" key="2">
    <source>
        <dbReference type="Proteomes" id="UP000307768"/>
    </source>
</evidence>
<dbReference type="RefSeq" id="WP_149769400.1">
    <property type="nucleotide sequence ID" value="NZ_VDFQ02000002.1"/>
</dbReference>
<evidence type="ECO:0000313" key="1">
    <source>
        <dbReference type="EMBL" id="KAA1423881.1"/>
    </source>
</evidence>
<dbReference type="AlphaFoldDB" id="A0A5Q6S0L8"/>